<comment type="subunit">
    <text evidence="3">The glycine cleavage system is composed of four proteins: P, T, L and H.</text>
</comment>
<dbReference type="NCBIfam" id="TIGR00527">
    <property type="entry name" value="gcvH"/>
    <property type="match status" value="1"/>
</dbReference>
<evidence type="ECO:0000313" key="5">
    <source>
        <dbReference type="EMBL" id="MDF5689873.1"/>
    </source>
</evidence>
<evidence type="ECO:0000256" key="3">
    <source>
        <dbReference type="HAMAP-Rule" id="MF_00272"/>
    </source>
</evidence>
<comment type="similarity">
    <text evidence="1 3">Belongs to the GcvH family.</text>
</comment>
<name>A0ABT6BHD9_9BACT</name>
<dbReference type="InterPro" id="IPR017453">
    <property type="entry name" value="GCV_H_sub"/>
</dbReference>
<evidence type="ECO:0000313" key="6">
    <source>
        <dbReference type="Proteomes" id="UP001321344"/>
    </source>
</evidence>
<comment type="function">
    <text evidence="3">The glycine cleavage system catalyzes the degradation of glycine. The H protein shuttles the methylamine group of glycine from the P protein to the T protein.</text>
</comment>
<dbReference type="EMBL" id="JARJOW010000002">
    <property type="protein sequence ID" value="MDF5689873.1"/>
    <property type="molecule type" value="Genomic_DNA"/>
</dbReference>
<evidence type="ECO:0000259" key="4">
    <source>
        <dbReference type="PROSITE" id="PS50968"/>
    </source>
</evidence>
<gene>
    <name evidence="3 5" type="primary">gcvH</name>
    <name evidence="5" type="ORF">PQG43_03270</name>
</gene>
<dbReference type="PROSITE" id="PS50968">
    <property type="entry name" value="BIOTINYL_LIPOYL"/>
    <property type="match status" value="1"/>
</dbReference>
<dbReference type="PANTHER" id="PTHR11715:SF3">
    <property type="entry name" value="GLYCINE CLEAVAGE SYSTEM H PROTEIN-RELATED"/>
    <property type="match status" value="1"/>
</dbReference>
<keyword evidence="6" id="KW-1185">Reference proteome</keyword>
<dbReference type="CDD" id="cd06848">
    <property type="entry name" value="GCS_H"/>
    <property type="match status" value="1"/>
</dbReference>
<dbReference type="InterPro" id="IPR011053">
    <property type="entry name" value="Single_hybrid_motif"/>
</dbReference>
<feature type="domain" description="Lipoyl-binding" evidence="4">
    <location>
        <begin position="22"/>
        <end position="104"/>
    </location>
</feature>
<dbReference type="SUPFAM" id="SSF51230">
    <property type="entry name" value="Single hybrid motif"/>
    <property type="match status" value="1"/>
</dbReference>
<dbReference type="InterPro" id="IPR003016">
    <property type="entry name" value="2-oxoA_DH_lipoyl-BS"/>
</dbReference>
<keyword evidence="2 3" id="KW-0450">Lipoyl</keyword>
<dbReference type="Pfam" id="PF01597">
    <property type="entry name" value="GCV_H"/>
    <property type="match status" value="1"/>
</dbReference>
<sequence>MNFPEQLKYTQEHEWIRLEGDVAIVGITDFAQGELGDIVFVEVETVGKNIAKDAVFGTVEAVKTVSDLFLPVAGEVIEFNTALNNSPELINSDPYGEGWIVKLKPSNLGDLSELMDVATYKSFVAH</sequence>
<reference evidence="5 6" key="1">
    <citation type="submission" date="2023-03" db="EMBL/GenBank/DDBJ databases">
        <title>Genome sequencing of Aquirufa.</title>
        <authorList>
            <person name="Pitt A."/>
            <person name="Hahn M.W."/>
        </authorList>
    </citation>
    <scope>NUCLEOTIDE SEQUENCE [LARGE SCALE GENOMIC DNA]</scope>
    <source>
        <strain evidence="5 6">WAEICH-18A</strain>
    </source>
</reference>
<organism evidence="5 6">
    <name type="scientific">Aquirufa aurantiipilula</name>
    <dbReference type="NCBI Taxonomy" id="2696561"/>
    <lineage>
        <taxon>Bacteria</taxon>
        <taxon>Pseudomonadati</taxon>
        <taxon>Bacteroidota</taxon>
        <taxon>Cytophagia</taxon>
        <taxon>Cytophagales</taxon>
        <taxon>Flectobacillaceae</taxon>
        <taxon>Aquirufa</taxon>
    </lineage>
</organism>
<feature type="modified residue" description="N6-lipoyllysine" evidence="3">
    <location>
        <position position="63"/>
    </location>
</feature>
<dbReference type="InterPro" id="IPR033753">
    <property type="entry name" value="GCV_H/Fam206"/>
</dbReference>
<dbReference type="NCBIfam" id="NF002270">
    <property type="entry name" value="PRK01202.1"/>
    <property type="match status" value="1"/>
</dbReference>
<dbReference type="InterPro" id="IPR002930">
    <property type="entry name" value="GCV_H"/>
</dbReference>
<dbReference type="Gene3D" id="2.40.50.100">
    <property type="match status" value="1"/>
</dbReference>
<comment type="cofactor">
    <cofactor evidence="3">
        <name>(R)-lipoate</name>
        <dbReference type="ChEBI" id="CHEBI:83088"/>
    </cofactor>
    <text evidence="3">Binds 1 lipoyl cofactor covalently.</text>
</comment>
<accession>A0ABT6BHD9</accession>
<proteinExistence type="inferred from homology"/>
<dbReference type="Proteomes" id="UP001321344">
    <property type="component" value="Unassembled WGS sequence"/>
</dbReference>
<dbReference type="InterPro" id="IPR000089">
    <property type="entry name" value="Biotin_lipoyl"/>
</dbReference>
<evidence type="ECO:0000256" key="1">
    <source>
        <dbReference type="ARBA" id="ARBA00009249"/>
    </source>
</evidence>
<dbReference type="PANTHER" id="PTHR11715">
    <property type="entry name" value="GLYCINE CLEAVAGE SYSTEM H PROTEIN"/>
    <property type="match status" value="1"/>
</dbReference>
<dbReference type="PROSITE" id="PS00189">
    <property type="entry name" value="LIPOYL"/>
    <property type="match status" value="1"/>
</dbReference>
<protein>
    <recommendedName>
        <fullName evidence="3">Glycine cleavage system H protein</fullName>
    </recommendedName>
</protein>
<comment type="caution">
    <text evidence="5">The sequence shown here is derived from an EMBL/GenBank/DDBJ whole genome shotgun (WGS) entry which is preliminary data.</text>
</comment>
<evidence type="ECO:0000256" key="2">
    <source>
        <dbReference type="ARBA" id="ARBA00022823"/>
    </source>
</evidence>
<dbReference type="RefSeq" id="WP_223142245.1">
    <property type="nucleotide sequence ID" value="NZ_CBCSDE010000001.1"/>
</dbReference>
<dbReference type="HAMAP" id="MF_00272">
    <property type="entry name" value="GcvH"/>
    <property type="match status" value="1"/>
</dbReference>